<proteinExistence type="predicted"/>
<comment type="caution">
    <text evidence="1">The sequence shown here is derived from an EMBL/GenBank/DDBJ whole genome shotgun (WGS) entry which is preliminary data.</text>
</comment>
<protein>
    <submittedName>
        <fullName evidence="1">Uncharacterized protein</fullName>
    </submittedName>
</protein>
<dbReference type="Proteomes" id="UP001589810">
    <property type="component" value="Unassembled WGS sequence"/>
</dbReference>
<gene>
    <name evidence="1" type="ORF">ACFFH7_29690</name>
</gene>
<organism evidence="1 2">
    <name type="scientific">Kutzneria chonburiensis</name>
    <dbReference type="NCBI Taxonomy" id="1483604"/>
    <lineage>
        <taxon>Bacteria</taxon>
        <taxon>Bacillati</taxon>
        <taxon>Actinomycetota</taxon>
        <taxon>Actinomycetes</taxon>
        <taxon>Pseudonocardiales</taxon>
        <taxon>Pseudonocardiaceae</taxon>
        <taxon>Kutzneria</taxon>
    </lineage>
</organism>
<evidence type="ECO:0000313" key="2">
    <source>
        <dbReference type="Proteomes" id="UP001589810"/>
    </source>
</evidence>
<dbReference type="RefSeq" id="WP_273943748.1">
    <property type="nucleotide sequence ID" value="NZ_CP097263.1"/>
</dbReference>
<sequence length="62" mass="6779">MSGFLDVGPGTVRTYFVSPVQQWRVTNITKQADGFRQFDAVNVDTGAGGYLSGPGDQKREVR</sequence>
<name>A0ABV6MZH2_9PSEU</name>
<accession>A0ABV6MZH2</accession>
<keyword evidence="2" id="KW-1185">Reference proteome</keyword>
<evidence type="ECO:0000313" key="1">
    <source>
        <dbReference type="EMBL" id="MFC0545721.1"/>
    </source>
</evidence>
<dbReference type="EMBL" id="JBHLUD010000010">
    <property type="protein sequence ID" value="MFC0545721.1"/>
    <property type="molecule type" value="Genomic_DNA"/>
</dbReference>
<reference evidence="1 2" key="1">
    <citation type="submission" date="2024-09" db="EMBL/GenBank/DDBJ databases">
        <authorList>
            <person name="Sun Q."/>
            <person name="Mori K."/>
        </authorList>
    </citation>
    <scope>NUCLEOTIDE SEQUENCE [LARGE SCALE GENOMIC DNA]</scope>
    <source>
        <strain evidence="1 2">TBRC 1432</strain>
    </source>
</reference>